<evidence type="ECO:0000256" key="6">
    <source>
        <dbReference type="RuleBase" id="RU000682"/>
    </source>
</evidence>
<dbReference type="InterPro" id="IPR050649">
    <property type="entry name" value="Paired_Homeobox_TFs"/>
</dbReference>
<comment type="subcellular location">
    <subcellularLocation>
        <location evidence="1 5 6">Nucleus</location>
    </subcellularLocation>
</comment>
<evidence type="ECO:0000256" key="5">
    <source>
        <dbReference type="PROSITE-ProRule" id="PRU00108"/>
    </source>
</evidence>
<sequence>MEFSFLSKTSYDKDCIYNSNSQLHSTNANPRISVPNHMAHYNLIIDSSYKLRANEAAIRNSLNQESNILFSKITNVADLYPGTHNITSYNSGYPLKYTDECSSISDKSKQRRIRTTFTSSQLNELEKIFLETHYPDIYTREEIASKLHLTEARVQVWFQNRRAKFRKQERHAVYVMKDSCNKMERRQDAISGTQCYDVLIPESQNSRRVSRHLRMSETVHTIRFGYPR</sequence>
<dbReference type="Gene3D" id="1.10.10.60">
    <property type="entry name" value="Homeodomain-like"/>
    <property type="match status" value="1"/>
</dbReference>
<organism evidence="8 9">
    <name type="scientific">Drosophila virilis</name>
    <name type="common">Fruit fly</name>
    <dbReference type="NCBI Taxonomy" id="7244"/>
    <lineage>
        <taxon>Eukaryota</taxon>
        <taxon>Metazoa</taxon>
        <taxon>Ecdysozoa</taxon>
        <taxon>Arthropoda</taxon>
        <taxon>Hexapoda</taxon>
        <taxon>Insecta</taxon>
        <taxon>Pterygota</taxon>
        <taxon>Neoptera</taxon>
        <taxon>Endopterygota</taxon>
        <taxon>Diptera</taxon>
        <taxon>Brachycera</taxon>
        <taxon>Muscomorpha</taxon>
        <taxon>Ephydroidea</taxon>
        <taxon>Drosophilidae</taxon>
        <taxon>Drosophila</taxon>
    </lineage>
</organism>
<dbReference type="SUPFAM" id="SSF46689">
    <property type="entry name" value="Homeodomain-like"/>
    <property type="match status" value="1"/>
</dbReference>
<dbReference type="PROSITE" id="PS00027">
    <property type="entry name" value="HOMEOBOX_1"/>
    <property type="match status" value="1"/>
</dbReference>
<dbReference type="SMART" id="SM00389">
    <property type="entry name" value="HOX"/>
    <property type="match status" value="1"/>
</dbReference>
<dbReference type="Proteomes" id="UP000008792">
    <property type="component" value="Unassembled WGS sequence"/>
</dbReference>
<evidence type="ECO:0000256" key="3">
    <source>
        <dbReference type="ARBA" id="ARBA00023155"/>
    </source>
</evidence>
<dbReference type="PANTHER" id="PTHR24329">
    <property type="entry name" value="HOMEOBOX PROTEIN ARISTALESS"/>
    <property type="match status" value="1"/>
</dbReference>
<dbReference type="PANTHER" id="PTHR24329:SF543">
    <property type="entry name" value="FI01017P-RELATED"/>
    <property type="match status" value="1"/>
</dbReference>
<protein>
    <recommendedName>
        <fullName evidence="7">Homeobox domain-containing protein</fullName>
    </recommendedName>
</protein>
<dbReference type="InterPro" id="IPR001356">
    <property type="entry name" value="HD"/>
</dbReference>
<gene>
    <name evidence="8" type="primary">Dvir\GJ20457</name>
    <name evidence="8" type="ORF">Dvir_GJ20457</name>
</gene>
<evidence type="ECO:0000256" key="1">
    <source>
        <dbReference type="ARBA" id="ARBA00004123"/>
    </source>
</evidence>
<dbReference type="InterPro" id="IPR009057">
    <property type="entry name" value="Homeodomain-like_sf"/>
</dbReference>
<evidence type="ECO:0000256" key="2">
    <source>
        <dbReference type="ARBA" id="ARBA00023125"/>
    </source>
</evidence>
<reference evidence="8 9" key="1">
    <citation type="journal article" date="2007" name="Nature">
        <title>Evolution of genes and genomes on the Drosophila phylogeny.</title>
        <authorList>
            <consortium name="Drosophila 12 Genomes Consortium"/>
            <person name="Clark A.G."/>
            <person name="Eisen M.B."/>
            <person name="Smith D.R."/>
            <person name="Bergman C.M."/>
            <person name="Oliver B."/>
            <person name="Markow T.A."/>
            <person name="Kaufman T.C."/>
            <person name="Kellis M."/>
            <person name="Gelbart W."/>
            <person name="Iyer V.N."/>
            <person name="Pollard D.A."/>
            <person name="Sackton T.B."/>
            <person name="Larracuente A.M."/>
            <person name="Singh N.D."/>
            <person name="Abad J.P."/>
            <person name="Abt D.N."/>
            <person name="Adryan B."/>
            <person name="Aguade M."/>
            <person name="Akashi H."/>
            <person name="Anderson W.W."/>
            <person name="Aquadro C.F."/>
            <person name="Ardell D.H."/>
            <person name="Arguello R."/>
            <person name="Artieri C.G."/>
            <person name="Barbash D.A."/>
            <person name="Barker D."/>
            <person name="Barsanti P."/>
            <person name="Batterham P."/>
            <person name="Batzoglou S."/>
            <person name="Begun D."/>
            <person name="Bhutkar A."/>
            <person name="Blanco E."/>
            <person name="Bosak S.A."/>
            <person name="Bradley R.K."/>
            <person name="Brand A.D."/>
            <person name="Brent M.R."/>
            <person name="Brooks A.N."/>
            <person name="Brown R.H."/>
            <person name="Butlin R.K."/>
            <person name="Caggese C."/>
            <person name="Calvi B.R."/>
            <person name="Bernardo de Carvalho A."/>
            <person name="Caspi A."/>
            <person name="Castrezana S."/>
            <person name="Celniker S.E."/>
            <person name="Chang J.L."/>
            <person name="Chapple C."/>
            <person name="Chatterji S."/>
            <person name="Chinwalla A."/>
            <person name="Civetta A."/>
            <person name="Clifton S.W."/>
            <person name="Comeron J.M."/>
            <person name="Costello J.C."/>
            <person name="Coyne J.A."/>
            <person name="Daub J."/>
            <person name="David R.G."/>
            <person name="Delcher A.L."/>
            <person name="Delehaunty K."/>
            <person name="Do C.B."/>
            <person name="Ebling H."/>
            <person name="Edwards K."/>
            <person name="Eickbush T."/>
            <person name="Evans J.D."/>
            <person name="Filipski A."/>
            <person name="Findeiss S."/>
            <person name="Freyhult E."/>
            <person name="Fulton L."/>
            <person name="Fulton R."/>
            <person name="Garcia A.C."/>
            <person name="Gardiner A."/>
            <person name="Garfield D.A."/>
            <person name="Garvin B.E."/>
            <person name="Gibson G."/>
            <person name="Gilbert D."/>
            <person name="Gnerre S."/>
            <person name="Godfrey J."/>
            <person name="Good R."/>
            <person name="Gotea V."/>
            <person name="Gravely B."/>
            <person name="Greenberg A.J."/>
            <person name="Griffiths-Jones S."/>
            <person name="Gross S."/>
            <person name="Guigo R."/>
            <person name="Gustafson E.A."/>
            <person name="Haerty W."/>
            <person name="Hahn M.W."/>
            <person name="Halligan D.L."/>
            <person name="Halpern A.L."/>
            <person name="Halter G.M."/>
            <person name="Han M.V."/>
            <person name="Heger A."/>
            <person name="Hillier L."/>
            <person name="Hinrichs A.S."/>
            <person name="Holmes I."/>
            <person name="Hoskins R.A."/>
            <person name="Hubisz M.J."/>
            <person name="Hultmark D."/>
            <person name="Huntley M.A."/>
            <person name="Jaffe D.B."/>
            <person name="Jagadeeshan S."/>
            <person name="Jeck W.R."/>
            <person name="Johnson J."/>
            <person name="Jones C.D."/>
            <person name="Jordan W.C."/>
            <person name="Karpen G.H."/>
            <person name="Kataoka E."/>
            <person name="Keightley P.D."/>
            <person name="Kheradpour P."/>
            <person name="Kirkness E.F."/>
            <person name="Koerich L.B."/>
            <person name="Kristiansen K."/>
            <person name="Kudrna D."/>
            <person name="Kulathinal R.J."/>
            <person name="Kumar S."/>
            <person name="Kwok R."/>
            <person name="Lander E."/>
            <person name="Langley C.H."/>
            <person name="Lapoint R."/>
            <person name="Lazzaro B.P."/>
            <person name="Lee S.J."/>
            <person name="Levesque L."/>
            <person name="Li R."/>
            <person name="Lin C.F."/>
            <person name="Lin M.F."/>
            <person name="Lindblad-Toh K."/>
            <person name="Llopart A."/>
            <person name="Long M."/>
            <person name="Low L."/>
            <person name="Lozovsky E."/>
            <person name="Lu J."/>
            <person name="Luo M."/>
            <person name="Machado C.A."/>
            <person name="Makalowski W."/>
            <person name="Marzo M."/>
            <person name="Matsuda M."/>
            <person name="Matzkin L."/>
            <person name="McAllister B."/>
            <person name="McBride C.S."/>
            <person name="McKernan B."/>
            <person name="McKernan K."/>
            <person name="Mendez-Lago M."/>
            <person name="Minx P."/>
            <person name="Mollenhauer M.U."/>
            <person name="Montooth K."/>
            <person name="Mount S.M."/>
            <person name="Mu X."/>
            <person name="Myers E."/>
            <person name="Negre B."/>
            <person name="Newfeld S."/>
            <person name="Nielsen R."/>
            <person name="Noor M.A."/>
            <person name="O'Grady P."/>
            <person name="Pachter L."/>
            <person name="Papaceit M."/>
            <person name="Parisi M.J."/>
            <person name="Parisi M."/>
            <person name="Parts L."/>
            <person name="Pedersen J.S."/>
            <person name="Pesole G."/>
            <person name="Phillippy A.M."/>
            <person name="Ponting C.P."/>
            <person name="Pop M."/>
            <person name="Porcelli D."/>
            <person name="Powell J.R."/>
            <person name="Prohaska S."/>
            <person name="Pruitt K."/>
            <person name="Puig M."/>
            <person name="Quesneville H."/>
            <person name="Ram K.R."/>
            <person name="Rand D."/>
            <person name="Rasmussen M.D."/>
            <person name="Reed L.K."/>
            <person name="Reenan R."/>
            <person name="Reily A."/>
            <person name="Remington K.A."/>
            <person name="Rieger T.T."/>
            <person name="Ritchie M.G."/>
            <person name="Robin C."/>
            <person name="Rogers Y.H."/>
            <person name="Rohde C."/>
            <person name="Rozas J."/>
            <person name="Rubenfield M.J."/>
            <person name="Ruiz A."/>
            <person name="Russo S."/>
            <person name="Salzberg S.L."/>
            <person name="Sanchez-Gracia A."/>
            <person name="Saranga D.J."/>
            <person name="Sato H."/>
            <person name="Schaeffer S.W."/>
            <person name="Schatz M.C."/>
            <person name="Schlenke T."/>
            <person name="Schwartz R."/>
            <person name="Segarra C."/>
            <person name="Singh R.S."/>
            <person name="Sirot L."/>
            <person name="Sirota M."/>
            <person name="Sisneros N.B."/>
            <person name="Smith C.D."/>
            <person name="Smith T.F."/>
            <person name="Spieth J."/>
            <person name="Stage D.E."/>
            <person name="Stark A."/>
            <person name="Stephan W."/>
            <person name="Strausberg R.L."/>
            <person name="Strempel S."/>
            <person name="Sturgill D."/>
            <person name="Sutton G."/>
            <person name="Sutton G.G."/>
            <person name="Tao W."/>
            <person name="Teichmann S."/>
            <person name="Tobari Y.N."/>
            <person name="Tomimura Y."/>
            <person name="Tsolas J.M."/>
            <person name="Valente V.L."/>
            <person name="Venter E."/>
            <person name="Venter J.C."/>
            <person name="Vicario S."/>
            <person name="Vieira F.G."/>
            <person name="Vilella A.J."/>
            <person name="Villasante A."/>
            <person name="Walenz B."/>
            <person name="Wang J."/>
            <person name="Wasserman M."/>
            <person name="Watts T."/>
            <person name="Wilson D."/>
            <person name="Wilson R.K."/>
            <person name="Wing R.A."/>
            <person name="Wolfner M.F."/>
            <person name="Wong A."/>
            <person name="Wong G.K."/>
            <person name="Wu C.I."/>
            <person name="Wu G."/>
            <person name="Yamamoto D."/>
            <person name="Yang H.P."/>
            <person name="Yang S.P."/>
            <person name="Yorke J.A."/>
            <person name="Yoshida K."/>
            <person name="Zdobnov E."/>
            <person name="Zhang P."/>
            <person name="Zhang Y."/>
            <person name="Zimin A.V."/>
            <person name="Baldwin J."/>
            <person name="Abdouelleil A."/>
            <person name="Abdulkadir J."/>
            <person name="Abebe A."/>
            <person name="Abera B."/>
            <person name="Abreu J."/>
            <person name="Acer S.C."/>
            <person name="Aftuck L."/>
            <person name="Alexander A."/>
            <person name="An P."/>
            <person name="Anderson E."/>
            <person name="Anderson S."/>
            <person name="Arachi H."/>
            <person name="Azer M."/>
            <person name="Bachantsang P."/>
            <person name="Barry A."/>
            <person name="Bayul T."/>
            <person name="Berlin A."/>
            <person name="Bessette D."/>
            <person name="Bloom T."/>
            <person name="Blye J."/>
            <person name="Boguslavskiy L."/>
            <person name="Bonnet C."/>
            <person name="Boukhgalter B."/>
            <person name="Bourzgui I."/>
            <person name="Brown A."/>
            <person name="Cahill P."/>
            <person name="Channer S."/>
            <person name="Cheshatsang Y."/>
            <person name="Chuda L."/>
            <person name="Citroen M."/>
            <person name="Collymore A."/>
            <person name="Cooke P."/>
            <person name="Costello M."/>
            <person name="D'Aco K."/>
            <person name="Daza R."/>
            <person name="De Haan G."/>
            <person name="DeGray S."/>
            <person name="DeMaso C."/>
            <person name="Dhargay N."/>
            <person name="Dooley K."/>
            <person name="Dooley E."/>
            <person name="Doricent M."/>
            <person name="Dorje P."/>
            <person name="Dorjee K."/>
            <person name="Dupes A."/>
            <person name="Elong R."/>
            <person name="Falk J."/>
            <person name="Farina A."/>
            <person name="Faro S."/>
            <person name="Ferguson D."/>
            <person name="Fisher S."/>
            <person name="Foley C.D."/>
            <person name="Franke A."/>
            <person name="Friedrich D."/>
            <person name="Gadbois L."/>
            <person name="Gearin G."/>
            <person name="Gearin C.R."/>
            <person name="Giannoukos G."/>
            <person name="Goode T."/>
            <person name="Graham J."/>
            <person name="Grandbois E."/>
            <person name="Grewal S."/>
            <person name="Gyaltsen K."/>
            <person name="Hafez N."/>
            <person name="Hagos B."/>
            <person name="Hall J."/>
            <person name="Henson C."/>
            <person name="Hollinger A."/>
            <person name="Honan T."/>
            <person name="Huard M.D."/>
            <person name="Hughes L."/>
            <person name="Hurhula B."/>
            <person name="Husby M.E."/>
            <person name="Kamat A."/>
            <person name="Kanga B."/>
            <person name="Kashin S."/>
            <person name="Khazanovich D."/>
            <person name="Kisner P."/>
            <person name="Lance K."/>
            <person name="Lara M."/>
            <person name="Lee W."/>
            <person name="Lennon N."/>
            <person name="Letendre F."/>
            <person name="LeVine R."/>
            <person name="Lipovsky A."/>
            <person name="Liu X."/>
            <person name="Liu J."/>
            <person name="Liu S."/>
            <person name="Lokyitsang T."/>
            <person name="Lokyitsang Y."/>
            <person name="Lubonja R."/>
            <person name="Lui A."/>
            <person name="MacDonald P."/>
            <person name="Magnisalis V."/>
            <person name="Maru K."/>
            <person name="Matthews C."/>
            <person name="McCusker W."/>
            <person name="McDonough S."/>
            <person name="Mehta T."/>
            <person name="Meldrim J."/>
            <person name="Meneus L."/>
            <person name="Mihai O."/>
            <person name="Mihalev A."/>
            <person name="Mihova T."/>
            <person name="Mittelman R."/>
            <person name="Mlenga V."/>
            <person name="Montmayeur A."/>
            <person name="Mulrain L."/>
            <person name="Navidi A."/>
            <person name="Naylor J."/>
            <person name="Negash T."/>
            <person name="Nguyen T."/>
            <person name="Nguyen N."/>
            <person name="Nicol R."/>
            <person name="Norbu C."/>
            <person name="Norbu N."/>
            <person name="Novod N."/>
            <person name="O'Neill B."/>
            <person name="Osman S."/>
            <person name="Markiewicz E."/>
            <person name="Oyono O.L."/>
            <person name="Patti C."/>
            <person name="Phunkhang P."/>
            <person name="Pierre F."/>
            <person name="Priest M."/>
            <person name="Raghuraman S."/>
            <person name="Rege F."/>
            <person name="Reyes R."/>
            <person name="Rise C."/>
            <person name="Rogov P."/>
            <person name="Ross K."/>
            <person name="Ryan E."/>
            <person name="Settipalli S."/>
            <person name="Shea T."/>
            <person name="Sherpa N."/>
            <person name="Shi L."/>
            <person name="Shih D."/>
            <person name="Sparrow T."/>
            <person name="Spaulding J."/>
            <person name="Stalker J."/>
            <person name="Stange-Thomann N."/>
            <person name="Stavropoulos S."/>
            <person name="Stone C."/>
            <person name="Strader C."/>
            <person name="Tesfaye S."/>
            <person name="Thomson T."/>
            <person name="Thoulutsang Y."/>
            <person name="Thoulutsang D."/>
            <person name="Topham K."/>
            <person name="Topping I."/>
            <person name="Tsamla T."/>
            <person name="Vassiliev H."/>
            <person name="Vo A."/>
            <person name="Wangchuk T."/>
            <person name="Wangdi T."/>
            <person name="Weiand M."/>
            <person name="Wilkinson J."/>
            <person name="Wilson A."/>
            <person name="Yadav S."/>
            <person name="Young G."/>
            <person name="Yu Q."/>
            <person name="Zembek L."/>
            <person name="Zhong D."/>
            <person name="Zimmer A."/>
            <person name="Zwirko Z."/>
            <person name="Jaffe D.B."/>
            <person name="Alvarez P."/>
            <person name="Brockman W."/>
            <person name="Butler J."/>
            <person name="Chin C."/>
            <person name="Gnerre S."/>
            <person name="Grabherr M."/>
            <person name="Kleber M."/>
            <person name="Mauceli E."/>
            <person name="MacCallum I."/>
        </authorList>
    </citation>
    <scope>NUCLEOTIDE SEQUENCE [LARGE SCALE GENOMIC DNA]</scope>
    <source>
        <strain evidence="9">Tucson 15010-1051.87</strain>
    </source>
</reference>
<proteinExistence type="predicted"/>
<dbReference type="eggNOG" id="KOG0484">
    <property type="taxonomic scope" value="Eukaryota"/>
</dbReference>
<dbReference type="EMBL" id="CH940648">
    <property type="protein sequence ID" value="EDW61153.2"/>
    <property type="molecule type" value="Genomic_DNA"/>
</dbReference>
<dbReference type="OrthoDB" id="6159439at2759"/>
<keyword evidence="3 5" id="KW-0371">Homeobox</keyword>
<accession>B4LNY4</accession>
<dbReference type="AlphaFoldDB" id="B4LNY4"/>
<keyword evidence="9" id="KW-1185">Reference proteome</keyword>
<dbReference type="PROSITE" id="PS50071">
    <property type="entry name" value="HOMEOBOX_2"/>
    <property type="match status" value="1"/>
</dbReference>
<dbReference type="FunFam" id="1.10.10.60:FF:000182">
    <property type="entry name" value="Paired like homeobox 2B"/>
    <property type="match status" value="1"/>
</dbReference>
<evidence type="ECO:0000313" key="9">
    <source>
        <dbReference type="Proteomes" id="UP000008792"/>
    </source>
</evidence>
<feature type="domain" description="Homeobox" evidence="7">
    <location>
        <begin position="108"/>
        <end position="168"/>
    </location>
</feature>
<keyword evidence="4 5" id="KW-0539">Nucleus</keyword>
<name>B4LNY4_DROVI</name>
<dbReference type="STRING" id="7244.B4LNY4"/>
<evidence type="ECO:0000313" key="8">
    <source>
        <dbReference type="EMBL" id="EDW61153.2"/>
    </source>
</evidence>
<feature type="DNA-binding region" description="Homeobox" evidence="5">
    <location>
        <begin position="110"/>
        <end position="169"/>
    </location>
</feature>
<dbReference type="GO" id="GO:0000981">
    <property type="term" value="F:DNA-binding transcription factor activity, RNA polymerase II-specific"/>
    <property type="evidence" value="ECO:0007669"/>
    <property type="project" value="InterPro"/>
</dbReference>
<dbReference type="GO" id="GO:0000977">
    <property type="term" value="F:RNA polymerase II transcription regulatory region sequence-specific DNA binding"/>
    <property type="evidence" value="ECO:0007669"/>
    <property type="project" value="TreeGrafter"/>
</dbReference>
<evidence type="ECO:0000259" key="7">
    <source>
        <dbReference type="PROSITE" id="PS50071"/>
    </source>
</evidence>
<keyword evidence="2 5" id="KW-0238">DNA-binding</keyword>
<dbReference type="GO" id="GO:0005634">
    <property type="term" value="C:nucleus"/>
    <property type="evidence" value="ECO:0007669"/>
    <property type="project" value="UniProtKB-SubCell"/>
</dbReference>
<evidence type="ECO:0000256" key="4">
    <source>
        <dbReference type="ARBA" id="ARBA00023242"/>
    </source>
</evidence>
<dbReference type="Pfam" id="PF00046">
    <property type="entry name" value="Homeodomain"/>
    <property type="match status" value="1"/>
</dbReference>
<dbReference type="CDD" id="cd00086">
    <property type="entry name" value="homeodomain"/>
    <property type="match status" value="1"/>
</dbReference>
<dbReference type="HOGENOM" id="CLU_1262711_0_0_1"/>
<dbReference type="InParanoid" id="B4LNY4"/>
<dbReference type="SMR" id="B4LNY4"/>
<dbReference type="InterPro" id="IPR017970">
    <property type="entry name" value="Homeobox_CS"/>
</dbReference>